<dbReference type="CDD" id="cd03207">
    <property type="entry name" value="GST_C_8"/>
    <property type="match status" value="1"/>
</dbReference>
<dbReference type="InterPro" id="IPR010987">
    <property type="entry name" value="Glutathione-S-Trfase_C-like"/>
</dbReference>
<dbReference type="PROSITE" id="PS50405">
    <property type="entry name" value="GST_CTER"/>
    <property type="match status" value="1"/>
</dbReference>
<dbReference type="InterPro" id="IPR004046">
    <property type="entry name" value="GST_C"/>
</dbReference>
<dbReference type="Pfam" id="PF00043">
    <property type="entry name" value="GST_C"/>
    <property type="match status" value="1"/>
</dbReference>
<sequence length="215" mass="24030">MTDPITIWTYDWVPNGPRGFVRDMRLRWALEEAGLPYRIATVPITDRGPEHLARQPFAQVPFIDDGGVCLFESGACLLHIAEKTDSLMPPGAQDRADVLQWLFAALNSVELVTVPWWFISLSKPETNPLADWMGKRLDLLEAAMAGREWVAAGRFTIADIALADVLRVKAIREALDTRPALRAYVDRACDRPAFRKALDDQMAHFAKADADRDAG</sequence>
<dbReference type="InterPro" id="IPR040079">
    <property type="entry name" value="Glutathione_S-Trfase"/>
</dbReference>
<evidence type="ECO:0000313" key="5">
    <source>
        <dbReference type="Proteomes" id="UP000183987"/>
    </source>
</evidence>
<keyword evidence="5" id="KW-1185">Reference proteome</keyword>
<evidence type="ECO:0000256" key="1">
    <source>
        <dbReference type="RuleBase" id="RU003494"/>
    </source>
</evidence>
<keyword evidence="4" id="KW-0808">Transferase</keyword>
<name>A0A1M4XFK9_LOKAT</name>
<dbReference type="PANTHER" id="PTHR44051:SF2">
    <property type="entry name" value="HYPOTHETICAL GLUTATHIONE S-TRANSFERASE LIKE PROTEIN"/>
    <property type="match status" value="1"/>
</dbReference>
<dbReference type="STRING" id="366533.SAMN05444339_102466"/>
<dbReference type="GO" id="GO:0016740">
    <property type="term" value="F:transferase activity"/>
    <property type="evidence" value="ECO:0007669"/>
    <property type="project" value="UniProtKB-KW"/>
</dbReference>
<dbReference type="RefSeq" id="WP_072856582.1">
    <property type="nucleotide sequence ID" value="NZ_FQUE01000002.1"/>
</dbReference>
<dbReference type="SFLD" id="SFLDG00358">
    <property type="entry name" value="Main_(cytGST)"/>
    <property type="match status" value="1"/>
</dbReference>
<dbReference type="SFLD" id="SFLDS00019">
    <property type="entry name" value="Glutathione_Transferase_(cytos"/>
    <property type="match status" value="1"/>
</dbReference>
<dbReference type="EMBL" id="FQUE01000002">
    <property type="protein sequence ID" value="SHE92344.1"/>
    <property type="molecule type" value="Genomic_DNA"/>
</dbReference>
<dbReference type="PROSITE" id="PS50404">
    <property type="entry name" value="GST_NTER"/>
    <property type="match status" value="1"/>
</dbReference>
<dbReference type="SUPFAM" id="SSF52833">
    <property type="entry name" value="Thioredoxin-like"/>
    <property type="match status" value="1"/>
</dbReference>
<dbReference type="SUPFAM" id="SSF47616">
    <property type="entry name" value="GST C-terminal domain-like"/>
    <property type="match status" value="1"/>
</dbReference>
<reference evidence="5" key="1">
    <citation type="submission" date="2016-11" db="EMBL/GenBank/DDBJ databases">
        <authorList>
            <person name="Varghese N."/>
            <person name="Submissions S."/>
        </authorList>
    </citation>
    <scope>NUCLEOTIDE SEQUENCE [LARGE SCALE GENOMIC DNA]</scope>
    <source>
        <strain evidence="5">DSM 29326</strain>
    </source>
</reference>
<evidence type="ECO:0000259" key="3">
    <source>
        <dbReference type="PROSITE" id="PS50405"/>
    </source>
</evidence>
<dbReference type="AlphaFoldDB" id="A0A1M4XFK9"/>
<dbReference type="FunFam" id="3.40.30.10:FF:000331">
    <property type="entry name" value="Glutathione S-transferase"/>
    <property type="match status" value="1"/>
</dbReference>
<evidence type="ECO:0000313" key="4">
    <source>
        <dbReference type="EMBL" id="SHE92344.1"/>
    </source>
</evidence>
<proteinExistence type="inferred from homology"/>
<protein>
    <submittedName>
        <fullName evidence="4">Glutathione S-transferase</fullName>
    </submittedName>
</protein>
<dbReference type="PANTHER" id="PTHR44051">
    <property type="entry name" value="GLUTATHIONE S-TRANSFERASE-RELATED"/>
    <property type="match status" value="1"/>
</dbReference>
<dbReference type="InterPro" id="IPR036249">
    <property type="entry name" value="Thioredoxin-like_sf"/>
</dbReference>
<comment type="similarity">
    <text evidence="1">Belongs to the GST superfamily.</text>
</comment>
<dbReference type="CDD" id="cd03046">
    <property type="entry name" value="GST_N_GTT1_like"/>
    <property type="match status" value="1"/>
</dbReference>
<dbReference type="InterPro" id="IPR036282">
    <property type="entry name" value="Glutathione-S-Trfase_C_sf"/>
</dbReference>
<dbReference type="OrthoDB" id="9811242at2"/>
<accession>A0A1M4XFK9</accession>
<dbReference type="Pfam" id="PF02798">
    <property type="entry name" value="GST_N"/>
    <property type="match status" value="1"/>
</dbReference>
<dbReference type="Gene3D" id="3.40.30.10">
    <property type="entry name" value="Glutaredoxin"/>
    <property type="match status" value="1"/>
</dbReference>
<dbReference type="InterPro" id="IPR004045">
    <property type="entry name" value="Glutathione_S-Trfase_N"/>
</dbReference>
<feature type="domain" description="GST N-terminal" evidence="2">
    <location>
        <begin position="10"/>
        <end position="88"/>
    </location>
</feature>
<feature type="domain" description="GST C-terminal" evidence="3">
    <location>
        <begin position="91"/>
        <end position="210"/>
    </location>
</feature>
<gene>
    <name evidence="4" type="ORF">SAMN05444339_102466</name>
</gene>
<organism evidence="4 5">
    <name type="scientific">Loktanella atrilutea</name>
    <dbReference type="NCBI Taxonomy" id="366533"/>
    <lineage>
        <taxon>Bacteria</taxon>
        <taxon>Pseudomonadati</taxon>
        <taxon>Pseudomonadota</taxon>
        <taxon>Alphaproteobacteria</taxon>
        <taxon>Rhodobacterales</taxon>
        <taxon>Roseobacteraceae</taxon>
        <taxon>Loktanella</taxon>
    </lineage>
</organism>
<dbReference type="Proteomes" id="UP000183987">
    <property type="component" value="Unassembled WGS sequence"/>
</dbReference>
<evidence type="ECO:0000259" key="2">
    <source>
        <dbReference type="PROSITE" id="PS50404"/>
    </source>
</evidence>
<dbReference type="Gene3D" id="1.20.1050.10">
    <property type="match status" value="1"/>
</dbReference>